<feature type="chain" id="PRO_5018144462" evidence="1">
    <location>
        <begin position="19"/>
        <end position="63"/>
    </location>
</feature>
<sequence length="63" mass="7190">MLSLTWLTPPSLSPVVMASLCGELKGTKGYESTMLDMTPFTLYVQIQLRKQFWWVHAVIAPYL</sequence>
<organism evidence="2 3">
    <name type="scientific">Cylicostephanus goldi</name>
    <name type="common">Nematode worm</name>
    <dbReference type="NCBI Taxonomy" id="71465"/>
    <lineage>
        <taxon>Eukaryota</taxon>
        <taxon>Metazoa</taxon>
        <taxon>Ecdysozoa</taxon>
        <taxon>Nematoda</taxon>
        <taxon>Chromadorea</taxon>
        <taxon>Rhabditida</taxon>
        <taxon>Rhabditina</taxon>
        <taxon>Rhabditomorpha</taxon>
        <taxon>Strongyloidea</taxon>
        <taxon>Strongylidae</taxon>
        <taxon>Cylicostephanus</taxon>
    </lineage>
</organism>
<evidence type="ECO:0000313" key="2">
    <source>
        <dbReference type="EMBL" id="VDK68794.1"/>
    </source>
</evidence>
<gene>
    <name evidence="2" type="ORF">CGOC_LOCUS6452</name>
</gene>
<feature type="signal peptide" evidence="1">
    <location>
        <begin position="1"/>
        <end position="18"/>
    </location>
</feature>
<dbReference type="Proteomes" id="UP000271889">
    <property type="component" value="Unassembled WGS sequence"/>
</dbReference>
<proteinExistence type="predicted"/>
<protein>
    <submittedName>
        <fullName evidence="2">Uncharacterized protein</fullName>
    </submittedName>
</protein>
<dbReference type="EMBL" id="UYRV01021083">
    <property type="protein sequence ID" value="VDK68794.1"/>
    <property type="molecule type" value="Genomic_DNA"/>
</dbReference>
<name>A0A3P6TR43_CYLGO</name>
<accession>A0A3P6TR43</accession>
<keyword evidence="3" id="KW-1185">Reference proteome</keyword>
<dbReference type="AlphaFoldDB" id="A0A3P6TR43"/>
<evidence type="ECO:0000256" key="1">
    <source>
        <dbReference type="SAM" id="SignalP"/>
    </source>
</evidence>
<evidence type="ECO:0000313" key="3">
    <source>
        <dbReference type="Proteomes" id="UP000271889"/>
    </source>
</evidence>
<reference evidence="2 3" key="1">
    <citation type="submission" date="2018-11" db="EMBL/GenBank/DDBJ databases">
        <authorList>
            <consortium name="Pathogen Informatics"/>
        </authorList>
    </citation>
    <scope>NUCLEOTIDE SEQUENCE [LARGE SCALE GENOMIC DNA]</scope>
</reference>
<keyword evidence="1" id="KW-0732">Signal</keyword>